<evidence type="ECO:0000313" key="1">
    <source>
        <dbReference type="EMBL" id="CAA9366769.1"/>
    </source>
</evidence>
<dbReference type="AlphaFoldDB" id="A0A6J4MRJ7"/>
<reference evidence="1" key="1">
    <citation type="submission" date="2020-02" db="EMBL/GenBank/DDBJ databases">
        <authorList>
            <person name="Meier V. D."/>
        </authorList>
    </citation>
    <scope>NUCLEOTIDE SEQUENCE</scope>
    <source>
        <strain evidence="1">AVDCRST_MAG93</strain>
    </source>
</reference>
<organism evidence="1">
    <name type="scientific">uncultured Chloroflexia bacterium</name>
    <dbReference type="NCBI Taxonomy" id="1672391"/>
    <lineage>
        <taxon>Bacteria</taxon>
        <taxon>Bacillati</taxon>
        <taxon>Chloroflexota</taxon>
        <taxon>Chloroflexia</taxon>
        <taxon>environmental samples</taxon>
    </lineage>
</organism>
<dbReference type="PANTHER" id="PTHR34216">
    <property type="match status" value="1"/>
</dbReference>
<gene>
    <name evidence="1" type="ORF">AVDCRST_MAG93-8037</name>
</gene>
<protein>
    <recommendedName>
        <fullName evidence="2">NodB homology domain-containing protein</fullName>
    </recommendedName>
</protein>
<name>A0A6J4MRJ7_9CHLR</name>
<accession>A0A6J4MRJ7</accession>
<feature type="non-terminal residue" evidence="1">
    <location>
        <position position="310"/>
    </location>
</feature>
<evidence type="ECO:0008006" key="2">
    <source>
        <dbReference type="Google" id="ProtNLM"/>
    </source>
</evidence>
<sequence length="310" mass="33582">MCWARVHQPITILRWPSHQGQRVTGGQIIGERGECVRTDGVQVVPDSWCRHLGRPQDLWLGSLSRCAAWWEWMKRASGSDLPVASAVSQEMLNGIVRSMFLLVIVTGVLLHGMGRTDITGPTRASSSASLAVVTAPQPAIASPAPSIPAGPVVAPPQPVSRGGDNRHVPVPEAPKLSAAELATIKPNELGHVPVLMYHAFTTNPEYLDEWTITPERFREHLQWLADHGFFIISLAELISNEIAVPAGKHPVVLTFDDASSGQFRLLKDETTGQLAPDPTTAVGVMEAFFAARPEIGRGGHFAFVPNNGFH</sequence>
<dbReference type="InterPro" id="IPR051398">
    <property type="entry name" value="Polysacch_Deacetylase"/>
</dbReference>
<proteinExistence type="predicted"/>
<dbReference type="GO" id="GO:0005975">
    <property type="term" value="P:carbohydrate metabolic process"/>
    <property type="evidence" value="ECO:0007669"/>
    <property type="project" value="InterPro"/>
</dbReference>
<dbReference type="EMBL" id="CADCTR010002705">
    <property type="protein sequence ID" value="CAA9366769.1"/>
    <property type="molecule type" value="Genomic_DNA"/>
</dbReference>
<dbReference type="InterPro" id="IPR011330">
    <property type="entry name" value="Glyco_hydro/deAcase_b/a-brl"/>
</dbReference>
<dbReference type="Gene3D" id="3.20.20.370">
    <property type="entry name" value="Glycoside hydrolase/deacetylase"/>
    <property type="match status" value="1"/>
</dbReference>
<dbReference type="SUPFAM" id="SSF88713">
    <property type="entry name" value="Glycoside hydrolase/deacetylase"/>
    <property type="match status" value="1"/>
</dbReference>
<dbReference type="PANTHER" id="PTHR34216:SF3">
    <property type="entry name" value="POLY-BETA-1,6-N-ACETYL-D-GLUCOSAMINE N-DEACETYLASE"/>
    <property type="match status" value="1"/>
</dbReference>